<organism evidence="3 4">
    <name type="scientific">Providencia burhodogranariea DSM 19968</name>
    <dbReference type="NCBI Taxonomy" id="1141662"/>
    <lineage>
        <taxon>Bacteria</taxon>
        <taxon>Pseudomonadati</taxon>
        <taxon>Pseudomonadota</taxon>
        <taxon>Gammaproteobacteria</taxon>
        <taxon>Enterobacterales</taxon>
        <taxon>Morganellaceae</taxon>
        <taxon>Providencia</taxon>
    </lineage>
</organism>
<evidence type="ECO:0000259" key="2">
    <source>
        <dbReference type="Pfam" id="PF00419"/>
    </source>
</evidence>
<dbReference type="Gene3D" id="2.60.40.1090">
    <property type="entry name" value="Fimbrial-type adhesion domain"/>
    <property type="match status" value="1"/>
</dbReference>
<keyword evidence="1" id="KW-0732">Signal</keyword>
<dbReference type="InterPro" id="IPR036937">
    <property type="entry name" value="Adhesion_dom_fimbrial_sf"/>
</dbReference>
<dbReference type="Proteomes" id="UP000009336">
    <property type="component" value="Unassembled WGS sequence"/>
</dbReference>
<dbReference type="GO" id="GO:0009289">
    <property type="term" value="C:pilus"/>
    <property type="evidence" value="ECO:0007669"/>
    <property type="project" value="InterPro"/>
</dbReference>
<reference evidence="3 4" key="1">
    <citation type="journal article" date="2012" name="BMC Genomics">
        <title>Comparative genomics of bacteria in the genus Providencia isolated from wild Drosophila melanogaster.</title>
        <authorList>
            <person name="Galac M.R."/>
            <person name="Lazzaro B.P."/>
        </authorList>
    </citation>
    <scope>NUCLEOTIDE SEQUENCE [LARGE SCALE GENOMIC DNA]</scope>
    <source>
        <strain evidence="3 4">DSM 19968</strain>
    </source>
</reference>
<accession>K8WXE7</accession>
<dbReference type="PATRIC" id="fig|1141662.3.peg.469"/>
<sequence length="174" mass="18556">MNIMNNRVGICLLLILFGYTATAASSDTTDNTIVTITGKAIANTCSFDSLNSELIDVTVAGKIKCNKINSLGSSGYHEDVKKIEGKVEGIANTDGSNVLKNINTSNAGKGVGLYLYQNEIRDKKFDPQGSIKKSDNLTKNQDATLIFRAAYVGTSAAVVAGNMPSTMSLMLIYM</sequence>
<proteinExistence type="predicted"/>
<dbReference type="Pfam" id="PF00419">
    <property type="entry name" value="Fimbrial"/>
    <property type="match status" value="1"/>
</dbReference>
<feature type="chain" id="PRO_5003923810" evidence="1">
    <location>
        <begin position="24"/>
        <end position="174"/>
    </location>
</feature>
<dbReference type="GO" id="GO:0007155">
    <property type="term" value="P:cell adhesion"/>
    <property type="evidence" value="ECO:0007669"/>
    <property type="project" value="InterPro"/>
</dbReference>
<dbReference type="InterPro" id="IPR008966">
    <property type="entry name" value="Adhesion_dom_sf"/>
</dbReference>
<dbReference type="EMBL" id="AKKL01000007">
    <property type="protein sequence ID" value="EKT64596.1"/>
    <property type="molecule type" value="Genomic_DNA"/>
</dbReference>
<protein>
    <submittedName>
        <fullName evidence="3">Fimbrial subunit BcfE</fullName>
    </submittedName>
</protein>
<evidence type="ECO:0000313" key="4">
    <source>
        <dbReference type="Proteomes" id="UP000009336"/>
    </source>
</evidence>
<gene>
    <name evidence="3" type="ORF">OOA_02327</name>
</gene>
<dbReference type="RefSeq" id="WP_008910512.1">
    <property type="nucleotide sequence ID" value="NZ_KB233222.1"/>
</dbReference>
<comment type="caution">
    <text evidence="3">The sequence shown here is derived from an EMBL/GenBank/DDBJ whole genome shotgun (WGS) entry which is preliminary data.</text>
</comment>
<dbReference type="InterPro" id="IPR000259">
    <property type="entry name" value="Adhesion_dom_fimbrial"/>
</dbReference>
<keyword evidence="4" id="KW-1185">Reference proteome</keyword>
<name>K8WXE7_9GAMM</name>
<feature type="signal peptide" evidence="1">
    <location>
        <begin position="1"/>
        <end position="23"/>
    </location>
</feature>
<dbReference type="SUPFAM" id="SSF49401">
    <property type="entry name" value="Bacterial adhesins"/>
    <property type="match status" value="1"/>
</dbReference>
<evidence type="ECO:0000256" key="1">
    <source>
        <dbReference type="SAM" id="SignalP"/>
    </source>
</evidence>
<dbReference type="HOGENOM" id="CLU_1538712_0_0_6"/>
<evidence type="ECO:0000313" key="3">
    <source>
        <dbReference type="EMBL" id="EKT64596.1"/>
    </source>
</evidence>
<dbReference type="AlphaFoldDB" id="K8WXE7"/>
<feature type="domain" description="Fimbrial-type adhesion" evidence="2">
    <location>
        <begin position="62"/>
        <end position="173"/>
    </location>
</feature>